<sequence>MLSSRARDGRVDKQMLAPTFATCLTPTLTSNRIYDPKPVPLEFEPRPASQSDWAGQAGSLGLTNARALLWLRDSDEALGGGI</sequence>
<dbReference type="Proteomes" id="UP000784294">
    <property type="component" value="Unassembled WGS sequence"/>
</dbReference>
<accession>A0A448XRC0</accession>
<protein>
    <submittedName>
        <fullName evidence="1">Uncharacterized protein</fullName>
    </submittedName>
</protein>
<reference evidence="1" key="1">
    <citation type="submission" date="2018-11" db="EMBL/GenBank/DDBJ databases">
        <authorList>
            <consortium name="Pathogen Informatics"/>
        </authorList>
    </citation>
    <scope>NUCLEOTIDE SEQUENCE</scope>
</reference>
<proteinExistence type="predicted"/>
<keyword evidence="2" id="KW-1185">Reference proteome</keyword>
<organism evidence="1 2">
    <name type="scientific">Protopolystoma xenopodis</name>
    <dbReference type="NCBI Taxonomy" id="117903"/>
    <lineage>
        <taxon>Eukaryota</taxon>
        <taxon>Metazoa</taxon>
        <taxon>Spiralia</taxon>
        <taxon>Lophotrochozoa</taxon>
        <taxon>Platyhelminthes</taxon>
        <taxon>Monogenea</taxon>
        <taxon>Polyopisthocotylea</taxon>
        <taxon>Polystomatidea</taxon>
        <taxon>Polystomatidae</taxon>
        <taxon>Protopolystoma</taxon>
    </lineage>
</organism>
<dbReference type="EMBL" id="CAAALY010278187">
    <property type="protein sequence ID" value="VEL43013.1"/>
    <property type="molecule type" value="Genomic_DNA"/>
</dbReference>
<comment type="caution">
    <text evidence="1">The sequence shown here is derived from an EMBL/GenBank/DDBJ whole genome shotgun (WGS) entry which is preliminary data.</text>
</comment>
<evidence type="ECO:0000313" key="2">
    <source>
        <dbReference type="Proteomes" id="UP000784294"/>
    </source>
</evidence>
<name>A0A448XRC0_9PLAT</name>
<gene>
    <name evidence="1" type="ORF">PXEA_LOCUS36453</name>
</gene>
<dbReference type="AlphaFoldDB" id="A0A448XRC0"/>
<evidence type="ECO:0000313" key="1">
    <source>
        <dbReference type="EMBL" id="VEL43013.1"/>
    </source>
</evidence>